<evidence type="ECO:0008006" key="3">
    <source>
        <dbReference type="Google" id="ProtNLM"/>
    </source>
</evidence>
<dbReference type="PANTHER" id="PTHR32432:SF3">
    <property type="entry name" value="ETHANOLAMINE UTILIZATION PROTEIN EUTJ"/>
    <property type="match status" value="1"/>
</dbReference>
<dbReference type="Gene3D" id="3.30.1490.300">
    <property type="match status" value="1"/>
</dbReference>
<comment type="caution">
    <text evidence="1">The sequence shown here is derived from an EMBL/GenBank/DDBJ whole genome shotgun (WGS) entry which is preliminary data.</text>
</comment>
<name>A0A1G2RW08_9BACT</name>
<sequence>MELGNLKTIFNFFNRPQKKFLGIDIGTSAIKLVELSKPKEVINLENYGQMTVQPDEEKPFAVFEKSNFSLSNQSVAEVINDITNKAQISAKDTFFAIPDFSTFFTFIELPIMEKQELTAAVKFEARQHIPLPLSEVVLDWSIVENSTPGKRKSKVKILLVAVPYEIINQYQTIAKLCQLRLVALEAEVFGLLRSLAADKKGVVCLVDIGAQSTTINIIESGKLRMTHSSDISGNELTKVLSKSLNIKYNEAEELKRKYGAKVPEMPVGRILTPLIDSLINEINKITKNFYHTEGKETDELVLSGGSILLPGIKEYLYVWFKKPVEIGNPFRNILYPPVLEDVLKEMGPSYAIATGVAMRGFE</sequence>
<dbReference type="EMBL" id="MHUM01000024">
    <property type="protein sequence ID" value="OHA76609.1"/>
    <property type="molecule type" value="Genomic_DNA"/>
</dbReference>
<organism evidence="1 2">
    <name type="scientific">Candidatus Wildermuthbacteria bacterium RIFCSPLOWO2_12_FULL_40_9</name>
    <dbReference type="NCBI Taxonomy" id="1802467"/>
    <lineage>
        <taxon>Bacteria</taxon>
        <taxon>Candidatus Wildermuthiibacteriota</taxon>
    </lineage>
</organism>
<dbReference type="Proteomes" id="UP000177853">
    <property type="component" value="Unassembled WGS sequence"/>
</dbReference>
<dbReference type="Gene3D" id="3.30.420.40">
    <property type="match status" value="2"/>
</dbReference>
<dbReference type="NCBIfam" id="TIGR01175">
    <property type="entry name" value="pilM"/>
    <property type="match status" value="1"/>
</dbReference>
<dbReference type="PANTHER" id="PTHR32432">
    <property type="entry name" value="CELL DIVISION PROTEIN FTSA-RELATED"/>
    <property type="match status" value="1"/>
</dbReference>
<dbReference type="Pfam" id="PF11104">
    <property type="entry name" value="PilM_2"/>
    <property type="match status" value="1"/>
</dbReference>
<protein>
    <recommendedName>
        <fullName evidence="3">SHS2 domain-containing protein</fullName>
    </recommendedName>
</protein>
<proteinExistence type="predicted"/>
<dbReference type="SUPFAM" id="SSF53067">
    <property type="entry name" value="Actin-like ATPase domain"/>
    <property type="match status" value="2"/>
</dbReference>
<dbReference type="AlphaFoldDB" id="A0A1G2RW08"/>
<dbReference type="InterPro" id="IPR005883">
    <property type="entry name" value="PilM"/>
</dbReference>
<dbReference type="CDD" id="cd24049">
    <property type="entry name" value="ASKHA_NBD_PilM"/>
    <property type="match status" value="1"/>
</dbReference>
<dbReference type="PIRSF" id="PIRSF019169">
    <property type="entry name" value="PilM"/>
    <property type="match status" value="1"/>
</dbReference>
<reference evidence="1 2" key="1">
    <citation type="journal article" date="2016" name="Nat. Commun.">
        <title>Thousands of microbial genomes shed light on interconnected biogeochemical processes in an aquifer system.</title>
        <authorList>
            <person name="Anantharaman K."/>
            <person name="Brown C.T."/>
            <person name="Hug L.A."/>
            <person name="Sharon I."/>
            <person name="Castelle C.J."/>
            <person name="Probst A.J."/>
            <person name="Thomas B.C."/>
            <person name="Singh A."/>
            <person name="Wilkins M.J."/>
            <person name="Karaoz U."/>
            <person name="Brodie E.L."/>
            <person name="Williams K.H."/>
            <person name="Hubbard S.S."/>
            <person name="Banfield J.F."/>
        </authorList>
    </citation>
    <scope>NUCLEOTIDE SEQUENCE [LARGE SCALE GENOMIC DNA]</scope>
</reference>
<dbReference type="InterPro" id="IPR043129">
    <property type="entry name" value="ATPase_NBD"/>
</dbReference>
<evidence type="ECO:0000313" key="2">
    <source>
        <dbReference type="Proteomes" id="UP000177853"/>
    </source>
</evidence>
<accession>A0A1G2RW08</accession>
<evidence type="ECO:0000313" key="1">
    <source>
        <dbReference type="EMBL" id="OHA76609.1"/>
    </source>
</evidence>
<gene>
    <name evidence="1" type="ORF">A3H01_01680</name>
</gene>
<dbReference type="InterPro" id="IPR050696">
    <property type="entry name" value="FtsA/MreB"/>
</dbReference>